<dbReference type="InterPro" id="IPR002925">
    <property type="entry name" value="Dienelactn_hydro"/>
</dbReference>
<keyword evidence="3" id="KW-1185">Reference proteome</keyword>
<sequence length="239" mass="25988">MTIETRTIDYTLDDNVYEALIAKDKDLTGPRPGVMVCHAWGGRKSHEEMAAKRLADLGYVGFAADVYGKGVRGDTIEENQALMTPLMEDREGLQARLRAGLSALAADPAVDEKKLAVVGYCFGGLCSLDMARTNAPVLGCAAFHAVIGQPGVPGGEPIKPKVIAYQGYEDPMADKEAQRGFADEMTERQADWQLHLFGGVKHAFTNPDADNDELGLKYNALADARSWSSFTRFLDNLFA</sequence>
<dbReference type="Proteomes" id="UP000001302">
    <property type="component" value="Chromosome"/>
</dbReference>
<dbReference type="EMBL" id="CP002156">
    <property type="protein sequence ID" value="ADM09757.1"/>
    <property type="molecule type" value="Genomic_DNA"/>
</dbReference>
<dbReference type="InterPro" id="IPR050261">
    <property type="entry name" value="FrsA_esterase"/>
</dbReference>
<accession>E0TBG0</accession>
<reference evidence="2 3" key="2">
    <citation type="journal article" date="2011" name="J. Bacteriol.">
        <title>Complete genome sequence of strain HTCC2503T of Parvularcula bermudensis, the type species of the order "Parvularculales" in the class Alphaproteobacteria.</title>
        <authorList>
            <person name="Oh H.M."/>
            <person name="Kang I."/>
            <person name="Vergin K.L."/>
            <person name="Kang D."/>
            <person name="Rhee K.H."/>
            <person name="Giovannoni S.J."/>
            <person name="Cho J.C."/>
        </authorList>
    </citation>
    <scope>NUCLEOTIDE SEQUENCE [LARGE SCALE GENOMIC DNA]</scope>
    <source>
        <strain evidence="3">ATCC BAA-594 / HTCC2503 / KCTC 12087</strain>
    </source>
</reference>
<dbReference type="eggNOG" id="COG0412">
    <property type="taxonomic scope" value="Bacteria"/>
</dbReference>
<dbReference type="SUPFAM" id="SSF53474">
    <property type="entry name" value="alpha/beta-Hydrolases"/>
    <property type="match status" value="1"/>
</dbReference>
<dbReference type="InterPro" id="IPR029058">
    <property type="entry name" value="AB_hydrolase_fold"/>
</dbReference>
<dbReference type="GO" id="GO:0016787">
    <property type="term" value="F:hydrolase activity"/>
    <property type="evidence" value="ECO:0007669"/>
    <property type="project" value="UniProtKB-KW"/>
</dbReference>
<proteinExistence type="predicted"/>
<name>E0TBG0_PARBH</name>
<organism evidence="2 3">
    <name type="scientific">Parvularcula bermudensis (strain ATCC BAA-594 / HTCC2503 / KCTC 12087)</name>
    <dbReference type="NCBI Taxonomy" id="314260"/>
    <lineage>
        <taxon>Bacteria</taxon>
        <taxon>Pseudomonadati</taxon>
        <taxon>Pseudomonadota</taxon>
        <taxon>Alphaproteobacteria</taxon>
        <taxon>Parvularculales</taxon>
        <taxon>Parvularculaceae</taxon>
        <taxon>Parvularcula</taxon>
    </lineage>
</organism>
<evidence type="ECO:0000313" key="3">
    <source>
        <dbReference type="Proteomes" id="UP000001302"/>
    </source>
</evidence>
<dbReference type="OrthoDB" id="9787933at2"/>
<dbReference type="PANTHER" id="PTHR22946">
    <property type="entry name" value="DIENELACTONE HYDROLASE DOMAIN-CONTAINING PROTEIN-RELATED"/>
    <property type="match status" value="1"/>
</dbReference>
<reference evidence="3" key="1">
    <citation type="submission" date="2010-08" db="EMBL/GenBank/DDBJ databases">
        <title>Genome sequence of Parvularcula bermudensis HTCC2503.</title>
        <authorList>
            <person name="Kang D.-M."/>
            <person name="Oh H.-M."/>
            <person name="Cho J.-C."/>
        </authorList>
    </citation>
    <scope>NUCLEOTIDE SEQUENCE [LARGE SCALE GENOMIC DNA]</scope>
    <source>
        <strain evidence="3">ATCC BAA-594 / HTCC2503 / KCTC 12087</strain>
    </source>
</reference>
<protein>
    <submittedName>
        <fullName evidence="2">Dienelactone hydrolase family protein</fullName>
    </submittedName>
</protein>
<dbReference type="RefSeq" id="WP_013300731.1">
    <property type="nucleotide sequence ID" value="NC_014414.1"/>
</dbReference>
<dbReference type="KEGG" id="pbr:PB2503_08509"/>
<keyword evidence="2" id="KW-0378">Hydrolase</keyword>
<dbReference type="Pfam" id="PF01738">
    <property type="entry name" value="DLH"/>
    <property type="match status" value="1"/>
</dbReference>
<evidence type="ECO:0000313" key="2">
    <source>
        <dbReference type="EMBL" id="ADM09757.1"/>
    </source>
</evidence>
<dbReference type="Gene3D" id="3.40.50.1820">
    <property type="entry name" value="alpha/beta hydrolase"/>
    <property type="match status" value="1"/>
</dbReference>
<feature type="domain" description="Dienelactone hydrolase" evidence="1">
    <location>
        <begin position="19"/>
        <end position="236"/>
    </location>
</feature>
<dbReference type="PANTHER" id="PTHR22946:SF0">
    <property type="entry name" value="DIENELACTONE HYDROLASE DOMAIN-CONTAINING PROTEIN"/>
    <property type="match status" value="1"/>
</dbReference>
<evidence type="ECO:0000259" key="1">
    <source>
        <dbReference type="Pfam" id="PF01738"/>
    </source>
</evidence>
<dbReference type="HOGENOM" id="CLU_054590_3_0_5"/>
<dbReference type="STRING" id="314260.PB2503_08509"/>
<dbReference type="AlphaFoldDB" id="E0TBG0"/>
<gene>
    <name evidence="2" type="ordered locus">PB2503_08509</name>
</gene>